<name>A0A4Q2JIK5_9MICO</name>
<keyword evidence="2" id="KW-0472">Membrane</keyword>
<dbReference type="Proteomes" id="UP000292935">
    <property type="component" value="Unassembled WGS sequence"/>
</dbReference>
<proteinExistence type="predicted"/>
<keyword evidence="2" id="KW-1133">Transmembrane helix</keyword>
<dbReference type="OrthoDB" id="4332123at2"/>
<gene>
    <name evidence="3" type="ORF">ESP57_17335</name>
</gene>
<evidence type="ECO:0000256" key="1">
    <source>
        <dbReference type="SAM" id="MobiDB-lite"/>
    </source>
</evidence>
<organism evidence="3 4">
    <name type="scientific">Agromyces fucosus</name>
    <dbReference type="NCBI Taxonomy" id="41985"/>
    <lineage>
        <taxon>Bacteria</taxon>
        <taxon>Bacillati</taxon>
        <taxon>Actinomycetota</taxon>
        <taxon>Actinomycetes</taxon>
        <taxon>Micrococcales</taxon>
        <taxon>Microbacteriaceae</taxon>
        <taxon>Agromyces</taxon>
    </lineage>
</organism>
<evidence type="ECO:0000313" key="4">
    <source>
        <dbReference type="Proteomes" id="UP000292935"/>
    </source>
</evidence>
<accession>A0A4Q2JIK5</accession>
<evidence type="ECO:0000256" key="2">
    <source>
        <dbReference type="SAM" id="Phobius"/>
    </source>
</evidence>
<feature type="transmembrane region" description="Helical" evidence="2">
    <location>
        <begin position="79"/>
        <end position="101"/>
    </location>
</feature>
<feature type="region of interest" description="Disordered" evidence="1">
    <location>
        <begin position="134"/>
        <end position="158"/>
    </location>
</feature>
<feature type="transmembrane region" description="Helical" evidence="2">
    <location>
        <begin position="107"/>
        <end position="127"/>
    </location>
</feature>
<feature type="transmembrane region" description="Helical" evidence="2">
    <location>
        <begin position="54"/>
        <end position="72"/>
    </location>
</feature>
<evidence type="ECO:0000313" key="3">
    <source>
        <dbReference type="EMBL" id="RXZ46634.1"/>
    </source>
</evidence>
<dbReference type="EMBL" id="SDPO01000004">
    <property type="protein sequence ID" value="RXZ46634.1"/>
    <property type="molecule type" value="Genomic_DNA"/>
</dbReference>
<sequence>MSSINETAREPRRWPMRFLRISLTVTALLMFGQAVLAGLFMGGQSSAFGWHREMATVTGIALIVSIVAAILARRLGQAPLWPIWATTGLLALMSLLAFAGFRSLPALHVPLAVITILLAVALAAWALRYQPTATASSEQSAPDDDRVRTESPTSASVS</sequence>
<keyword evidence="4" id="KW-1185">Reference proteome</keyword>
<reference evidence="3 4" key="1">
    <citation type="submission" date="2019-01" db="EMBL/GenBank/DDBJ databases">
        <authorList>
            <person name="Li J."/>
        </authorList>
    </citation>
    <scope>NUCLEOTIDE SEQUENCE [LARGE SCALE GENOMIC DNA]</scope>
    <source>
        <strain evidence="3 4">CCUG 35506</strain>
    </source>
</reference>
<dbReference type="AlphaFoldDB" id="A0A4Q2JIK5"/>
<protein>
    <recommendedName>
        <fullName evidence="5">Integral membrane protein</fullName>
    </recommendedName>
</protein>
<evidence type="ECO:0008006" key="5">
    <source>
        <dbReference type="Google" id="ProtNLM"/>
    </source>
</evidence>
<feature type="transmembrane region" description="Helical" evidence="2">
    <location>
        <begin position="21"/>
        <end position="42"/>
    </location>
</feature>
<keyword evidence="2" id="KW-0812">Transmembrane</keyword>
<dbReference type="RefSeq" id="WP_129232377.1">
    <property type="nucleotide sequence ID" value="NZ_SDPO01000004.1"/>
</dbReference>
<comment type="caution">
    <text evidence="3">The sequence shown here is derived from an EMBL/GenBank/DDBJ whole genome shotgun (WGS) entry which is preliminary data.</text>
</comment>